<dbReference type="PANTHER" id="PTHR32089">
    <property type="entry name" value="METHYL-ACCEPTING CHEMOTAXIS PROTEIN MCPB"/>
    <property type="match status" value="1"/>
</dbReference>
<dbReference type="Proteomes" id="UP001181355">
    <property type="component" value="Chromosome"/>
</dbReference>
<dbReference type="SUPFAM" id="SSF58104">
    <property type="entry name" value="Methyl-accepting chemotaxis protein (MCP) signaling domain"/>
    <property type="match status" value="1"/>
</dbReference>
<keyword evidence="5" id="KW-1185">Reference proteome</keyword>
<evidence type="ECO:0000256" key="2">
    <source>
        <dbReference type="PROSITE-ProRule" id="PRU00284"/>
    </source>
</evidence>
<dbReference type="InterPro" id="IPR004089">
    <property type="entry name" value="MCPsignal_dom"/>
</dbReference>
<protein>
    <submittedName>
        <fullName evidence="4">Methyl-accepting chemotaxis protein</fullName>
    </submittedName>
</protein>
<evidence type="ECO:0000259" key="3">
    <source>
        <dbReference type="PROSITE" id="PS50111"/>
    </source>
</evidence>
<dbReference type="PANTHER" id="PTHR32089:SF112">
    <property type="entry name" value="LYSOZYME-LIKE PROTEIN-RELATED"/>
    <property type="match status" value="1"/>
</dbReference>
<reference evidence="4" key="1">
    <citation type="submission" date="2023-09" db="EMBL/GenBank/DDBJ databases">
        <title>Undibacterium sp. 20NA77.5 isolated from freshwater.</title>
        <authorList>
            <person name="Le V."/>
            <person name="Ko S.-R."/>
            <person name="Ahn C.-Y."/>
            <person name="Oh H.-M."/>
        </authorList>
    </citation>
    <scope>NUCLEOTIDE SEQUENCE</scope>
    <source>
        <strain evidence="4">20NA77.5</strain>
    </source>
</reference>
<organism evidence="4 5">
    <name type="scientific">Undibacterium cyanobacteriorum</name>
    <dbReference type="NCBI Taxonomy" id="3073561"/>
    <lineage>
        <taxon>Bacteria</taxon>
        <taxon>Pseudomonadati</taxon>
        <taxon>Pseudomonadota</taxon>
        <taxon>Betaproteobacteria</taxon>
        <taxon>Burkholderiales</taxon>
        <taxon>Oxalobacteraceae</taxon>
        <taxon>Undibacterium</taxon>
    </lineage>
</organism>
<sequence length="412" mass="45089">MKNQVGGIKLAVLLPLLVFCFAALPLFSQAGPLQFLSFIGVLLSAIAWKKWHPTAYIEEDGAATVTQIREQTTVHAAAASTIESAESTAQTIKPEEEAIEVKTIDSELDNRSDFFKAVLPVWQNHVVSIKEKTETAVAQLIESFSSLVNQFDAAGFSAASDGSNTQHQSTLDLLELCRNDLQPLIEQLEKMLDNKSEMLDAIGGLAESTADLKDMAHSVTSIAAQTNLLAINASIEAARAGIHGRGFAVVAGEVRRLSLISAETGNTITTRVSEITRVVKDTLRAAQKANANDRAMLLKSGNVVKDVLGHVQDLGASAEAMRAQGEIIRNDVENLIVTLQYQDRVSQMLGVLDRDINKLITTYEQNLAFPDKDEWMKDLESYYTMDDQHFNHANIKPPDKGDSNTETEITFF</sequence>
<proteinExistence type="predicted"/>
<feature type="domain" description="Methyl-accepting transducer" evidence="3">
    <location>
        <begin position="131"/>
        <end position="290"/>
    </location>
</feature>
<accession>A0ABY9RI78</accession>
<evidence type="ECO:0000313" key="4">
    <source>
        <dbReference type="EMBL" id="WMW80370.1"/>
    </source>
</evidence>
<gene>
    <name evidence="4" type="ORF">RF679_17235</name>
</gene>
<dbReference type="PROSITE" id="PS50111">
    <property type="entry name" value="CHEMOTAXIS_TRANSDUC_2"/>
    <property type="match status" value="1"/>
</dbReference>
<dbReference type="Gene3D" id="1.10.287.950">
    <property type="entry name" value="Methyl-accepting chemotaxis protein"/>
    <property type="match status" value="1"/>
</dbReference>
<evidence type="ECO:0000313" key="5">
    <source>
        <dbReference type="Proteomes" id="UP001181355"/>
    </source>
</evidence>
<dbReference type="RefSeq" id="WP_309481863.1">
    <property type="nucleotide sequence ID" value="NZ_CP133720.1"/>
</dbReference>
<name>A0ABY9RI78_9BURK</name>
<dbReference type="SMART" id="SM00283">
    <property type="entry name" value="MA"/>
    <property type="match status" value="1"/>
</dbReference>
<dbReference type="Pfam" id="PF00015">
    <property type="entry name" value="MCPsignal"/>
    <property type="match status" value="1"/>
</dbReference>
<keyword evidence="1 2" id="KW-0807">Transducer</keyword>
<dbReference type="EMBL" id="CP133720">
    <property type="protein sequence ID" value="WMW80370.1"/>
    <property type="molecule type" value="Genomic_DNA"/>
</dbReference>
<evidence type="ECO:0000256" key="1">
    <source>
        <dbReference type="ARBA" id="ARBA00023224"/>
    </source>
</evidence>